<reference evidence="3" key="1">
    <citation type="submission" date="2020-06" db="EMBL/GenBank/DDBJ databases">
        <title>Characterization of fructooligosaccharide metabolism and fructooligosaccharide-degrading enzymes in human commensal butyrate producers.</title>
        <authorList>
            <person name="Tanno H."/>
            <person name="Fujii T."/>
            <person name="Hirano K."/>
            <person name="Maeno S."/>
            <person name="Tonozuka T."/>
            <person name="Sakamoto M."/>
            <person name="Ohkuma M."/>
            <person name="Tochio T."/>
            <person name="Endo A."/>
        </authorList>
    </citation>
    <scope>NUCLEOTIDE SEQUENCE</scope>
    <source>
        <strain evidence="3">JCM 31265</strain>
    </source>
</reference>
<dbReference type="EMBL" id="BLYL01000023">
    <property type="protein sequence ID" value="GFO95632.1"/>
    <property type="molecule type" value="Genomic_DNA"/>
</dbReference>
<dbReference type="GO" id="GO:0008234">
    <property type="term" value="F:cysteine-type peptidase activity"/>
    <property type="evidence" value="ECO:0007669"/>
    <property type="project" value="InterPro"/>
</dbReference>
<sequence length="564" mass="63489">MKKFVYIILILAIGALAYYGTKEPSGRLEKNEEDQHAVSGMSEKLAGDYNEAGLTLYVNGSEVEEDEYKPYVSNNLHLMMPLKMLKDKMKCTYIEYVNGSIVIKRNEGVARLVLDSQDAELDGKDVKIADAPIKKDDETFVPIEYIADTLDYTCEYNYDTGRVSLQKVGEDSKLPAAYDMRKEGRVTEVRDQGDSGTCWAFASLAALETTLMPDEKLQFSVDNMTMNNGFGVEQFEGGQYRMSIAYLASWKGPVLEKDDPYGDDKTNSKLKAVKHLQEAEIIDDKNLKAVKEAVYTKGGVETAIYSDMIDADSSSEYYNEETHAYYYDGSEGINHDVVIVGWDDNYSKNNFNKAPKKDGAFICKNSWGTEFGEDGYFYISYYDAHICETSVVYTRLEGADNYDKIYQSDKLGWVGVLGFDQEDAYFANVYTAGKSEELKAVSFYATDAKTTYEVYVATNFENTDDLANKKLVASGEMEYAGYYTVNLDEVVKLPDEKKFAVIVHITTPGSKYPIAIEYDADSMTDSFDISDGEGYISLYGNQWYSAEKERKCNVCLKAFTDKTE</sequence>
<organism evidence="3 4">
    <name type="scientific">Coprococcus eutactus</name>
    <dbReference type="NCBI Taxonomy" id="33043"/>
    <lineage>
        <taxon>Bacteria</taxon>
        <taxon>Bacillati</taxon>
        <taxon>Bacillota</taxon>
        <taxon>Clostridia</taxon>
        <taxon>Lachnospirales</taxon>
        <taxon>Lachnospiraceae</taxon>
        <taxon>Coprococcus</taxon>
    </lineage>
</organism>
<evidence type="ECO:0000313" key="3">
    <source>
        <dbReference type="EMBL" id="GFO95632.1"/>
    </source>
</evidence>
<dbReference type="InterPro" id="IPR040528">
    <property type="entry name" value="Lectin-like"/>
</dbReference>
<name>A0AAI9K5G7_9FIRM</name>
<dbReference type="RefSeq" id="WP_055222469.1">
    <property type="nucleotide sequence ID" value="NZ_BLYL01000023.1"/>
</dbReference>
<dbReference type="InterPro" id="IPR000169">
    <property type="entry name" value="Pept_cys_AS"/>
</dbReference>
<dbReference type="InterPro" id="IPR036582">
    <property type="entry name" value="Mao_N_sf"/>
</dbReference>
<dbReference type="InterPro" id="IPR012854">
    <property type="entry name" value="Cu_amine_oxidase-like_N"/>
</dbReference>
<dbReference type="InterPro" id="IPR000668">
    <property type="entry name" value="Peptidase_C1A_C"/>
</dbReference>
<evidence type="ECO:0000256" key="1">
    <source>
        <dbReference type="ARBA" id="ARBA00008455"/>
    </source>
</evidence>
<evidence type="ECO:0000313" key="4">
    <source>
        <dbReference type="Proteomes" id="UP000660047"/>
    </source>
</evidence>
<comment type="similarity">
    <text evidence="1">Belongs to the peptidase C1 family.</text>
</comment>
<proteinExistence type="inferred from homology"/>
<dbReference type="PANTHER" id="PTHR12411">
    <property type="entry name" value="CYSTEINE PROTEASE FAMILY C1-RELATED"/>
    <property type="match status" value="1"/>
</dbReference>
<dbReference type="SMART" id="SM00645">
    <property type="entry name" value="Pept_C1"/>
    <property type="match status" value="1"/>
</dbReference>
<dbReference type="PROSITE" id="PS00139">
    <property type="entry name" value="THIOL_PROTEASE_CYS"/>
    <property type="match status" value="1"/>
</dbReference>
<dbReference type="AlphaFoldDB" id="A0AAI9K5G7"/>
<dbReference type="Pfam" id="PF07833">
    <property type="entry name" value="Cu_amine_oxidN1"/>
    <property type="match status" value="1"/>
</dbReference>
<dbReference type="CDD" id="cd02619">
    <property type="entry name" value="Peptidase_C1"/>
    <property type="match status" value="1"/>
</dbReference>
<dbReference type="Pfam" id="PF18560">
    <property type="entry name" value="Lectin_like"/>
    <property type="match status" value="1"/>
</dbReference>
<dbReference type="InterPro" id="IPR038765">
    <property type="entry name" value="Papain-like_cys_pep_sf"/>
</dbReference>
<dbReference type="SUPFAM" id="SSF54001">
    <property type="entry name" value="Cysteine proteinases"/>
    <property type="match status" value="1"/>
</dbReference>
<protein>
    <recommendedName>
        <fullName evidence="2">Peptidase C1A papain C-terminal domain-containing protein</fullName>
    </recommendedName>
</protein>
<dbReference type="Proteomes" id="UP000660047">
    <property type="component" value="Unassembled WGS sequence"/>
</dbReference>
<dbReference type="SUPFAM" id="SSF55383">
    <property type="entry name" value="Copper amine oxidase, domain N"/>
    <property type="match status" value="1"/>
</dbReference>
<evidence type="ECO:0000259" key="2">
    <source>
        <dbReference type="SMART" id="SM00645"/>
    </source>
</evidence>
<comment type="caution">
    <text evidence="3">The sequence shown here is derived from an EMBL/GenBank/DDBJ whole genome shotgun (WGS) entry which is preliminary data.</text>
</comment>
<dbReference type="Gene3D" id="3.90.70.10">
    <property type="entry name" value="Cysteine proteinases"/>
    <property type="match status" value="1"/>
</dbReference>
<dbReference type="Pfam" id="PF00112">
    <property type="entry name" value="Peptidase_C1"/>
    <property type="match status" value="1"/>
</dbReference>
<accession>A0AAI9K5G7</accession>
<dbReference type="Gene3D" id="3.30.457.10">
    <property type="entry name" value="Copper amine oxidase-like, N-terminal domain"/>
    <property type="match status" value="1"/>
</dbReference>
<dbReference type="GO" id="GO:0006508">
    <property type="term" value="P:proteolysis"/>
    <property type="evidence" value="ECO:0007669"/>
    <property type="project" value="InterPro"/>
</dbReference>
<gene>
    <name evidence="3" type="ORF">COEU31_26780</name>
</gene>
<feature type="domain" description="Peptidase C1A papain C-terminal" evidence="2">
    <location>
        <begin position="174"/>
        <end position="395"/>
    </location>
</feature>
<dbReference type="InterPro" id="IPR013128">
    <property type="entry name" value="Peptidase_C1A"/>
</dbReference>